<dbReference type="Pfam" id="PF01379">
    <property type="entry name" value="Porphobil_deam"/>
    <property type="match status" value="1"/>
</dbReference>
<dbReference type="HAMAP" id="MF_00260">
    <property type="entry name" value="Porphobil_deam"/>
    <property type="match status" value="1"/>
</dbReference>
<reference evidence="13" key="1">
    <citation type="submission" date="2020-12" db="EMBL/GenBank/DDBJ databases">
        <title>Metabolic potential, ecology and presence of endohyphal bacteria is reflected in genomic diversity of Mucoromycotina.</title>
        <authorList>
            <person name="Muszewska A."/>
            <person name="Okrasinska A."/>
            <person name="Steczkiewicz K."/>
            <person name="Drgas O."/>
            <person name="Orlowska M."/>
            <person name="Perlinska-Lenart U."/>
            <person name="Aleksandrzak-Piekarczyk T."/>
            <person name="Szatraj K."/>
            <person name="Zielenkiewicz U."/>
            <person name="Pilsyk S."/>
            <person name="Malc E."/>
            <person name="Mieczkowski P."/>
            <person name="Kruszewska J.S."/>
            <person name="Biernat P."/>
            <person name="Pawlowska J."/>
        </authorList>
    </citation>
    <scope>NUCLEOTIDE SEQUENCE</scope>
    <source>
        <strain evidence="13">WA0000017839</strain>
    </source>
</reference>
<dbReference type="GO" id="GO:0005737">
    <property type="term" value="C:cytoplasm"/>
    <property type="evidence" value="ECO:0007669"/>
    <property type="project" value="TreeGrafter"/>
</dbReference>
<evidence type="ECO:0000256" key="5">
    <source>
        <dbReference type="ARBA" id="ARBA00016519"/>
    </source>
</evidence>
<dbReference type="FunFam" id="3.40.190.10:FF:000260">
    <property type="entry name" value="Porphobilinogen deaminase"/>
    <property type="match status" value="1"/>
</dbReference>
<dbReference type="GO" id="GO:0006782">
    <property type="term" value="P:protoporphyrinogen IX biosynthetic process"/>
    <property type="evidence" value="ECO:0007669"/>
    <property type="project" value="UniProtKB-UniPathway"/>
</dbReference>
<dbReference type="SUPFAM" id="SSF53850">
    <property type="entry name" value="Periplasmic binding protein-like II"/>
    <property type="match status" value="1"/>
</dbReference>
<comment type="caution">
    <text evidence="13">The sequence shown here is derived from an EMBL/GenBank/DDBJ whole genome shotgun (WGS) entry which is preliminary data.</text>
</comment>
<evidence type="ECO:0000259" key="11">
    <source>
        <dbReference type="Pfam" id="PF01379"/>
    </source>
</evidence>
<dbReference type="PANTHER" id="PTHR11557:SF0">
    <property type="entry name" value="PORPHOBILINOGEN DEAMINASE"/>
    <property type="match status" value="1"/>
</dbReference>
<dbReference type="InterPro" id="IPR036803">
    <property type="entry name" value="Porphobilinogen_deaminase_C_sf"/>
</dbReference>
<evidence type="ECO:0000256" key="8">
    <source>
        <dbReference type="ARBA" id="ARBA00023244"/>
    </source>
</evidence>
<evidence type="ECO:0000256" key="1">
    <source>
        <dbReference type="ARBA" id="ARBA00001916"/>
    </source>
</evidence>
<feature type="domain" description="Porphobilinogen deaminase C-terminal" evidence="12">
    <location>
        <begin position="238"/>
        <end position="316"/>
    </location>
</feature>
<dbReference type="Proteomes" id="UP000603453">
    <property type="component" value="Unassembled WGS sequence"/>
</dbReference>
<dbReference type="FunFam" id="3.30.160.40:FF:000002">
    <property type="entry name" value="Porphobilinogen deaminase"/>
    <property type="match status" value="1"/>
</dbReference>
<dbReference type="FunFam" id="3.40.190.10:FF:000005">
    <property type="entry name" value="Porphobilinogen deaminase"/>
    <property type="match status" value="1"/>
</dbReference>
<dbReference type="Pfam" id="PF03900">
    <property type="entry name" value="Porphobil_deamC"/>
    <property type="match status" value="1"/>
</dbReference>
<evidence type="ECO:0000259" key="12">
    <source>
        <dbReference type="Pfam" id="PF03900"/>
    </source>
</evidence>
<evidence type="ECO:0000256" key="10">
    <source>
        <dbReference type="ARBA" id="ARBA00033064"/>
    </source>
</evidence>
<comment type="similarity">
    <text evidence="3">Belongs to the HMBS family.</text>
</comment>
<dbReference type="PIRSF" id="PIRSF001438">
    <property type="entry name" value="4pyrrol_synth_OHMeBilane_synth"/>
    <property type="match status" value="1"/>
</dbReference>
<dbReference type="SUPFAM" id="SSF54782">
    <property type="entry name" value="Porphobilinogen deaminase (hydroxymethylbilane synthase), C-terminal domain"/>
    <property type="match status" value="1"/>
</dbReference>
<dbReference type="InterPro" id="IPR022419">
    <property type="entry name" value="Porphobilin_deaminase_cofac_BS"/>
</dbReference>
<dbReference type="PRINTS" id="PR00151">
    <property type="entry name" value="PORPHBDMNASE"/>
</dbReference>
<evidence type="ECO:0000256" key="6">
    <source>
        <dbReference type="ARBA" id="ARBA00022679"/>
    </source>
</evidence>
<dbReference type="NCBIfam" id="TIGR00212">
    <property type="entry name" value="hemC"/>
    <property type="match status" value="1"/>
</dbReference>
<evidence type="ECO:0000256" key="7">
    <source>
        <dbReference type="ARBA" id="ARBA00023133"/>
    </source>
</evidence>
<evidence type="ECO:0000313" key="14">
    <source>
        <dbReference type="Proteomes" id="UP000603453"/>
    </source>
</evidence>
<accession>A0A8H7V1M1</accession>
<keyword evidence="6" id="KW-0808">Transferase</keyword>
<comment type="cofactor">
    <cofactor evidence="1">
        <name>dipyrromethane</name>
        <dbReference type="ChEBI" id="CHEBI:60342"/>
    </cofactor>
</comment>
<dbReference type="InterPro" id="IPR022417">
    <property type="entry name" value="Porphobilin_deaminase_N"/>
</dbReference>
<dbReference type="InterPro" id="IPR000860">
    <property type="entry name" value="HemC"/>
</dbReference>
<evidence type="ECO:0000256" key="3">
    <source>
        <dbReference type="ARBA" id="ARBA00005638"/>
    </source>
</evidence>
<evidence type="ECO:0000256" key="9">
    <source>
        <dbReference type="ARBA" id="ARBA00030685"/>
    </source>
</evidence>
<sequence length="329" mass="35944">MVNTVEQTRRIIRIGTRKSQLALVQTEIVRNCLQTTFPHFDFQVVSMSTTGDRILNIALSKIGEKSLFTKELEVALEDGRVDLVVHSLKDLPTVLPDGMYLGAVMEREDPNDALVLSPKYKGHTLASLPAGSVVGTSALRRVAQLTRKYPHLVYKDVRGNLNTRLAKLDDPEGEYAAIILAVAGLVRLNMADRISNVIPSNDSLHAVSQGALGIECRGNDTQTRDLLDVLNHHPTRIMCLAERSLMRKLEGGCSVPIGVNSSLENKKLTLHGLVASLDGQQMVDFEDSISLEESQSNEQDLALAAELGIKVADELVKRGADVILEALAH</sequence>
<dbReference type="Gene3D" id="3.40.190.10">
    <property type="entry name" value="Periplasmic binding protein-like II"/>
    <property type="match status" value="2"/>
</dbReference>
<keyword evidence="7" id="KW-0350">Heme biosynthesis</keyword>
<dbReference type="UniPathway" id="UPA00251">
    <property type="reaction ID" value="UER00319"/>
</dbReference>
<dbReference type="PANTHER" id="PTHR11557">
    <property type="entry name" value="PORPHOBILINOGEN DEAMINASE"/>
    <property type="match status" value="1"/>
</dbReference>
<name>A0A8H7V1M1_9FUNG</name>
<protein>
    <recommendedName>
        <fullName evidence="5">Porphobilinogen deaminase</fullName>
        <ecNumber evidence="4">2.5.1.61</ecNumber>
    </recommendedName>
    <alternativeName>
        <fullName evidence="10">Hydroxymethylbilane synthase</fullName>
    </alternativeName>
    <alternativeName>
        <fullName evidence="9">Pre-uroporphyrinogen synthase</fullName>
    </alternativeName>
</protein>
<dbReference type="GO" id="GO:0004418">
    <property type="term" value="F:hydroxymethylbilane synthase activity"/>
    <property type="evidence" value="ECO:0007669"/>
    <property type="project" value="UniProtKB-EC"/>
</dbReference>
<evidence type="ECO:0000256" key="4">
    <source>
        <dbReference type="ARBA" id="ARBA00012655"/>
    </source>
</evidence>
<dbReference type="Gene3D" id="3.30.160.40">
    <property type="entry name" value="Porphobilinogen deaminase, C-terminal domain"/>
    <property type="match status" value="1"/>
</dbReference>
<evidence type="ECO:0000313" key="13">
    <source>
        <dbReference type="EMBL" id="KAG2202117.1"/>
    </source>
</evidence>
<dbReference type="EC" id="2.5.1.61" evidence="4"/>
<keyword evidence="14" id="KW-1185">Reference proteome</keyword>
<keyword evidence="8" id="KW-0627">Porphyrin biosynthesis</keyword>
<feature type="domain" description="Porphobilinogen deaminase N-terminal" evidence="11">
    <location>
        <begin position="12"/>
        <end position="224"/>
    </location>
</feature>
<dbReference type="PROSITE" id="PS00533">
    <property type="entry name" value="PORPHOBILINOGEN_DEAM"/>
    <property type="match status" value="1"/>
</dbReference>
<dbReference type="CDD" id="cd13645">
    <property type="entry name" value="PBP2_HuPBGD_like"/>
    <property type="match status" value="1"/>
</dbReference>
<dbReference type="InterPro" id="IPR022418">
    <property type="entry name" value="Porphobilinogen_deaminase_C"/>
</dbReference>
<dbReference type="EMBL" id="JAEPRD010000064">
    <property type="protein sequence ID" value="KAG2202117.1"/>
    <property type="molecule type" value="Genomic_DNA"/>
</dbReference>
<evidence type="ECO:0000256" key="2">
    <source>
        <dbReference type="ARBA" id="ARBA00004735"/>
    </source>
</evidence>
<proteinExistence type="inferred from homology"/>
<organism evidence="13 14">
    <name type="scientific">Mucor saturninus</name>
    <dbReference type="NCBI Taxonomy" id="64648"/>
    <lineage>
        <taxon>Eukaryota</taxon>
        <taxon>Fungi</taxon>
        <taxon>Fungi incertae sedis</taxon>
        <taxon>Mucoromycota</taxon>
        <taxon>Mucoromycotina</taxon>
        <taxon>Mucoromycetes</taxon>
        <taxon>Mucorales</taxon>
        <taxon>Mucorineae</taxon>
        <taxon>Mucoraceae</taxon>
        <taxon>Mucor</taxon>
    </lineage>
</organism>
<dbReference type="OrthoDB" id="564646at2759"/>
<dbReference type="AlphaFoldDB" id="A0A8H7V1M1"/>
<gene>
    <name evidence="13" type="ORF">INT47_008089</name>
</gene>
<comment type="pathway">
    <text evidence="2">Porphyrin-containing compound metabolism; protoporphyrin-IX biosynthesis; coproporphyrinogen-III from 5-aminolevulinate: step 2/4.</text>
</comment>